<dbReference type="PRINTS" id="PR00455">
    <property type="entry name" value="HTHTETR"/>
</dbReference>
<proteinExistence type="predicted"/>
<evidence type="ECO:0000313" key="5">
    <source>
        <dbReference type="Proteomes" id="UP000322499"/>
    </source>
</evidence>
<feature type="domain" description="HTH tetR-type" evidence="3">
    <location>
        <begin position="14"/>
        <end position="74"/>
    </location>
</feature>
<accession>A0A5S5D1B9</accession>
<dbReference type="GO" id="GO:0000976">
    <property type="term" value="F:transcription cis-regulatory region binding"/>
    <property type="evidence" value="ECO:0007669"/>
    <property type="project" value="TreeGrafter"/>
</dbReference>
<dbReference type="AlphaFoldDB" id="A0A5S5D1B9"/>
<dbReference type="InterPro" id="IPR001647">
    <property type="entry name" value="HTH_TetR"/>
</dbReference>
<protein>
    <submittedName>
        <fullName evidence="4">TetR family transcriptional regulator</fullName>
    </submittedName>
</protein>
<keyword evidence="5" id="KW-1185">Reference proteome</keyword>
<dbReference type="InterPro" id="IPR050109">
    <property type="entry name" value="HTH-type_TetR-like_transc_reg"/>
</dbReference>
<evidence type="ECO:0000256" key="2">
    <source>
        <dbReference type="PROSITE-ProRule" id="PRU00335"/>
    </source>
</evidence>
<feature type="DNA-binding region" description="H-T-H motif" evidence="2">
    <location>
        <begin position="37"/>
        <end position="56"/>
    </location>
</feature>
<dbReference type="PANTHER" id="PTHR30055:SF146">
    <property type="entry name" value="HTH-TYPE TRANSCRIPTIONAL DUAL REGULATOR CECR"/>
    <property type="match status" value="1"/>
</dbReference>
<dbReference type="PROSITE" id="PS50977">
    <property type="entry name" value="HTH_TETR_2"/>
    <property type="match status" value="1"/>
</dbReference>
<organism evidence="4 5">
    <name type="scientific">Blastococcus xanthinilyticus</name>
    <dbReference type="NCBI Taxonomy" id="1564164"/>
    <lineage>
        <taxon>Bacteria</taxon>
        <taxon>Bacillati</taxon>
        <taxon>Actinomycetota</taxon>
        <taxon>Actinomycetes</taxon>
        <taxon>Geodermatophilales</taxon>
        <taxon>Geodermatophilaceae</taxon>
        <taxon>Blastococcus</taxon>
    </lineage>
</organism>
<evidence type="ECO:0000259" key="3">
    <source>
        <dbReference type="PROSITE" id="PS50977"/>
    </source>
</evidence>
<dbReference type="SUPFAM" id="SSF46689">
    <property type="entry name" value="Homeodomain-like"/>
    <property type="match status" value="1"/>
</dbReference>
<dbReference type="Gene3D" id="1.10.357.10">
    <property type="entry name" value="Tetracycline Repressor, domain 2"/>
    <property type="match status" value="1"/>
</dbReference>
<name>A0A5S5D1B9_9ACTN</name>
<sequence>MRTYSDRVARPFRQQVDEGILDRAATLFARRGFAKTSVQDVADSVGLSKAGLLHHFPSKEALHGAVLAQAGALGRRVLDSVAGLPDGPVRDRHALEVLVDVAVAHPGLVALLLAPVMQGDPAPEVDAASAAALGAFGVEPGGPVDERTVRVVGALSALAVLTLAAGHQDGAATWRPFIVATCFDALGHSAQGHQGPGAALPRPDQVEA</sequence>
<reference evidence="4 5" key="1">
    <citation type="submission" date="2019-07" db="EMBL/GenBank/DDBJ databases">
        <title>Genomic Encyclopedia of Archaeal and Bacterial Type Strains, Phase II (KMG-II): from individual species to whole genera.</title>
        <authorList>
            <person name="Goeker M."/>
        </authorList>
    </citation>
    <scope>NUCLEOTIDE SEQUENCE [LARGE SCALE GENOMIC DNA]</scope>
    <source>
        <strain evidence="4 5">DSM 46842</strain>
    </source>
</reference>
<dbReference type="Pfam" id="PF00440">
    <property type="entry name" value="TetR_N"/>
    <property type="match status" value="1"/>
</dbReference>
<dbReference type="InterPro" id="IPR009057">
    <property type="entry name" value="Homeodomain-like_sf"/>
</dbReference>
<dbReference type="Proteomes" id="UP000322499">
    <property type="component" value="Unassembled WGS sequence"/>
</dbReference>
<evidence type="ECO:0000256" key="1">
    <source>
        <dbReference type="ARBA" id="ARBA00023125"/>
    </source>
</evidence>
<comment type="caution">
    <text evidence="4">The sequence shown here is derived from an EMBL/GenBank/DDBJ whole genome shotgun (WGS) entry which is preliminary data.</text>
</comment>
<keyword evidence="1 2" id="KW-0238">DNA-binding</keyword>
<dbReference type="GO" id="GO:0003700">
    <property type="term" value="F:DNA-binding transcription factor activity"/>
    <property type="evidence" value="ECO:0007669"/>
    <property type="project" value="TreeGrafter"/>
</dbReference>
<evidence type="ECO:0000313" key="4">
    <source>
        <dbReference type="EMBL" id="TYP88906.1"/>
    </source>
</evidence>
<dbReference type="EMBL" id="VNHW01000003">
    <property type="protein sequence ID" value="TYP88906.1"/>
    <property type="molecule type" value="Genomic_DNA"/>
</dbReference>
<gene>
    <name evidence="4" type="ORF">BD833_10362</name>
</gene>
<dbReference type="PANTHER" id="PTHR30055">
    <property type="entry name" value="HTH-TYPE TRANSCRIPTIONAL REGULATOR RUTR"/>
    <property type="match status" value="1"/>
</dbReference>